<accession>A0A059ZRH7</accession>
<gene>
    <name evidence="3" type="ORF">Acaty_c1620</name>
</gene>
<dbReference type="SUPFAM" id="SSF51430">
    <property type="entry name" value="NAD(P)-linked oxidoreductase"/>
    <property type="match status" value="1"/>
</dbReference>
<dbReference type="PANTHER" id="PTHR43364">
    <property type="entry name" value="NADH-SPECIFIC METHYLGLYOXAL REDUCTASE-RELATED"/>
    <property type="match status" value="1"/>
</dbReference>
<dbReference type="GO" id="GO:0005829">
    <property type="term" value="C:cytosol"/>
    <property type="evidence" value="ECO:0007669"/>
    <property type="project" value="UniProtKB-ARBA"/>
</dbReference>
<dbReference type="Gene3D" id="3.20.20.100">
    <property type="entry name" value="NADP-dependent oxidoreductase domain"/>
    <property type="match status" value="1"/>
</dbReference>
<feature type="domain" description="NADP-dependent oxidoreductase" evidence="2">
    <location>
        <begin position="16"/>
        <end position="317"/>
    </location>
</feature>
<organism evidence="3 4">
    <name type="scientific">Acidithiobacillus caldus (strain ATCC 51756 / DSM 8584 / KU)</name>
    <dbReference type="NCBI Taxonomy" id="637389"/>
    <lineage>
        <taxon>Bacteria</taxon>
        <taxon>Pseudomonadati</taxon>
        <taxon>Pseudomonadota</taxon>
        <taxon>Acidithiobacillia</taxon>
        <taxon>Acidithiobacillales</taxon>
        <taxon>Acidithiobacillaceae</taxon>
        <taxon>Acidithiobacillus</taxon>
    </lineage>
</organism>
<dbReference type="CDD" id="cd19091">
    <property type="entry name" value="AKR_PsAKR"/>
    <property type="match status" value="1"/>
</dbReference>
<dbReference type="InterPro" id="IPR050523">
    <property type="entry name" value="AKR_Detox_Biosynth"/>
</dbReference>
<dbReference type="AlphaFoldDB" id="A0A059ZRH7"/>
<dbReference type="HOGENOM" id="CLU_023205_2_0_6"/>
<evidence type="ECO:0000313" key="3">
    <source>
        <dbReference type="EMBL" id="AIA55484.1"/>
    </source>
</evidence>
<evidence type="ECO:0000259" key="2">
    <source>
        <dbReference type="Pfam" id="PF00248"/>
    </source>
</evidence>
<dbReference type="FunFam" id="3.20.20.100:FF:000004">
    <property type="entry name" value="Oxidoreductase, aldo/keto reductase"/>
    <property type="match status" value="1"/>
</dbReference>
<reference evidence="3 4" key="1">
    <citation type="journal article" date="2009" name="J. Bacteriol.">
        <title>Draft genome sequence of the extremely acidophilic bacterium Acidithiobacillus caldus ATCC 51756 reveals metabolic versatility in the genus Acidithiobacillus.</title>
        <authorList>
            <person name="Valdes J."/>
            <person name="Quatrini R."/>
            <person name="Hallberg K."/>
            <person name="Dopson M."/>
            <person name="Valenzuela P.D."/>
            <person name="Holmes D.S."/>
        </authorList>
    </citation>
    <scope>NUCLEOTIDE SEQUENCE [LARGE SCALE GENOMIC DNA]</scope>
    <source>
        <strain evidence="4">ATCC 51756 / DSM 8584 / KU</strain>
    </source>
</reference>
<dbReference type="KEGG" id="acz:Acaty_c1620"/>
<dbReference type="Proteomes" id="UP000005522">
    <property type="component" value="Chromosome"/>
</dbReference>
<dbReference type="GO" id="GO:0016491">
    <property type="term" value="F:oxidoreductase activity"/>
    <property type="evidence" value="ECO:0007669"/>
    <property type="project" value="UniProtKB-KW"/>
</dbReference>
<sequence length="336" mass="36897">MEYRQLGRTGMKVSTLCLGTMTFGSDFYHIATVAQKEADEIVRRAWESGINFFDTADIYSRGESEEILGKALKNIGIERDAAVIATKVRGSMSDVDPNGTGLSRKHIMTACHASLRRLGTDRIDLYQVHGWDCHTPMDETLRALDDLVRSGKVLYAGCSNWPARHIARAQALADAGQWTGFSSLQAYYSLVGRDLEHELLPLCREQGLGVLPWSPLSGGFLTGKYRRDTSAPADGRRKDFDFPPIDQVHGYDAVEAAESIAQKIGATIPQVAIAWLLAQSGISSVIIGAKRMEQLKDNLGAVQVRLTGEDVARLSAITAPAPLYPQWMVSRQNSDE</sequence>
<evidence type="ECO:0000313" key="4">
    <source>
        <dbReference type="Proteomes" id="UP000005522"/>
    </source>
</evidence>
<proteinExistence type="predicted"/>
<dbReference type="Pfam" id="PF00248">
    <property type="entry name" value="Aldo_ket_red"/>
    <property type="match status" value="1"/>
</dbReference>
<dbReference type="EMBL" id="CP005986">
    <property type="protein sequence ID" value="AIA55484.1"/>
    <property type="molecule type" value="Genomic_DNA"/>
</dbReference>
<dbReference type="InterPro" id="IPR023210">
    <property type="entry name" value="NADP_OxRdtase_dom"/>
</dbReference>
<dbReference type="PANTHER" id="PTHR43364:SF18">
    <property type="entry name" value="OXIDOREDUCTASE"/>
    <property type="match status" value="1"/>
</dbReference>
<keyword evidence="1" id="KW-0560">Oxidoreductase</keyword>
<dbReference type="InterPro" id="IPR036812">
    <property type="entry name" value="NAD(P)_OxRdtase_dom_sf"/>
</dbReference>
<protein>
    <submittedName>
        <fullName evidence="3">Oxidoreductase</fullName>
    </submittedName>
</protein>
<dbReference type="eggNOG" id="COG0667">
    <property type="taxonomic scope" value="Bacteria"/>
</dbReference>
<evidence type="ECO:0000256" key="1">
    <source>
        <dbReference type="ARBA" id="ARBA00023002"/>
    </source>
</evidence>
<name>A0A059ZRH7_ACICK</name>